<comment type="caution">
    <text evidence="1">The sequence shown here is derived from an EMBL/GenBank/DDBJ whole genome shotgun (WGS) entry which is preliminary data.</text>
</comment>
<accession>A0ACB7TN92</accession>
<protein>
    <submittedName>
        <fullName evidence="1">Uncharacterized protein</fullName>
    </submittedName>
</protein>
<evidence type="ECO:0000313" key="1">
    <source>
        <dbReference type="EMBL" id="KAH6948523.1"/>
    </source>
</evidence>
<dbReference type="EMBL" id="CM023481">
    <property type="protein sequence ID" value="KAH6948523.1"/>
    <property type="molecule type" value="Genomic_DNA"/>
</dbReference>
<keyword evidence="2" id="KW-1185">Reference proteome</keyword>
<proteinExistence type="predicted"/>
<name>A0ACB7TN92_HYAAI</name>
<sequence length="559" mass="62675">MALVLKISGEKVISMAPKKVDFWGRKVDHQRLGLHSYIGANDHMCQTLYRALVPFKKAEMVHSSHGGIFNLSFDPEGSLLVAATEGRSILMYDPLNHKLIREVRSAHNDCVNYARFLDSRTFATCSDDTTVALWDVRNLKKKVRSLEGHSNWVKNIEYASSEGLLVTSGFDGSIHTWDINRFSEDGAEYQRVFYTNGLMRMRLTPDNKKMVICTTRGCLVVIHDLNLHTLAYDLRGFKLPKMYRWHVPEKAAYHFGDCSGHHFTARRNRVELICDFPSENDAEIISSLQVHPHGWCVLSRNTSKNEKSEWTCVHDIQEQPPPESGSSGSHSAAGSSSCEDRDWPDTDSEIDDELLIGGLGGGGNWGRRQPGVVDPLLWDSEWERLWMPPVFIEEEPGDVPESRVFHVSLNAPNGSPVVSEGTMEEAMVLLSGQPPNVGLQSLARPGPSKDVRCKASQPRLLHYTQEPNRGRGWIKELCFSTDGRIVCSPLERGVRLLAFDSDFRELSDCVPASPPRPLVHVLTNVSHYNYVVSTKFSPTHFLLASGCLNGQVCFHQPVL</sequence>
<gene>
    <name evidence="1" type="ORF">HPB50_024960</name>
</gene>
<dbReference type="Proteomes" id="UP000821845">
    <property type="component" value="Chromosome 1"/>
</dbReference>
<reference evidence="1" key="1">
    <citation type="submission" date="2020-05" db="EMBL/GenBank/DDBJ databases">
        <title>Large-scale comparative analyses of tick genomes elucidate their genetic diversity and vector capacities.</title>
        <authorList>
            <person name="Jia N."/>
            <person name="Wang J."/>
            <person name="Shi W."/>
            <person name="Du L."/>
            <person name="Sun Y."/>
            <person name="Zhan W."/>
            <person name="Jiang J."/>
            <person name="Wang Q."/>
            <person name="Zhang B."/>
            <person name="Ji P."/>
            <person name="Sakyi L.B."/>
            <person name="Cui X."/>
            <person name="Yuan T."/>
            <person name="Jiang B."/>
            <person name="Yang W."/>
            <person name="Lam T.T.-Y."/>
            <person name="Chang Q."/>
            <person name="Ding S."/>
            <person name="Wang X."/>
            <person name="Zhu J."/>
            <person name="Ruan X."/>
            <person name="Zhao L."/>
            <person name="Wei J."/>
            <person name="Que T."/>
            <person name="Du C."/>
            <person name="Cheng J."/>
            <person name="Dai P."/>
            <person name="Han X."/>
            <person name="Huang E."/>
            <person name="Gao Y."/>
            <person name="Liu J."/>
            <person name="Shao H."/>
            <person name="Ye R."/>
            <person name="Li L."/>
            <person name="Wei W."/>
            <person name="Wang X."/>
            <person name="Wang C."/>
            <person name="Yang T."/>
            <person name="Huo Q."/>
            <person name="Li W."/>
            <person name="Guo W."/>
            <person name="Chen H."/>
            <person name="Zhou L."/>
            <person name="Ni X."/>
            <person name="Tian J."/>
            <person name="Zhou Y."/>
            <person name="Sheng Y."/>
            <person name="Liu T."/>
            <person name="Pan Y."/>
            <person name="Xia L."/>
            <person name="Li J."/>
            <person name="Zhao F."/>
            <person name="Cao W."/>
        </authorList>
    </citation>
    <scope>NUCLEOTIDE SEQUENCE</scope>
    <source>
        <strain evidence="1">Hyas-2018</strain>
    </source>
</reference>
<evidence type="ECO:0000313" key="2">
    <source>
        <dbReference type="Proteomes" id="UP000821845"/>
    </source>
</evidence>
<organism evidence="1 2">
    <name type="scientific">Hyalomma asiaticum</name>
    <name type="common">Tick</name>
    <dbReference type="NCBI Taxonomy" id="266040"/>
    <lineage>
        <taxon>Eukaryota</taxon>
        <taxon>Metazoa</taxon>
        <taxon>Ecdysozoa</taxon>
        <taxon>Arthropoda</taxon>
        <taxon>Chelicerata</taxon>
        <taxon>Arachnida</taxon>
        <taxon>Acari</taxon>
        <taxon>Parasitiformes</taxon>
        <taxon>Ixodida</taxon>
        <taxon>Ixodoidea</taxon>
        <taxon>Ixodidae</taxon>
        <taxon>Hyalomminae</taxon>
        <taxon>Hyalomma</taxon>
    </lineage>
</organism>